<name>A0A8X6XV73_9ARAC</name>
<dbReference type="AlphaFoldDB" id="A0A8X6XV73"/>
<dbReference type="Gene3D" id="3.30.420.10">
    <property type="entry name" value="Ribonuclease H-like superfamily/Ribonuclease H"/>
    <property type="match status" value="1"/>
</dbReference>
<accession>A0A8X6XV73</accession>
<dbReference type="EMBL" id="BMAV01013306">
    <property type="protein sequence ID" value="GFY60847.1"/>
    <property type="molecule type" value="Genomic_DNA"/>
</dbReference>
<reference evidence="1" key="1">
    <citation type="submission" date="2020-08" db="EMBL/GenBank/DDBJ databases">
        <title>Multicomponent nature underlies the extraordinary mechanical properties of spider dragline silk.</title>
        <authorList>
            <person name="Kono N."/>
            <person name="Nakamura H."/>
            <person name="Mori M."/>
            <person name="Yoshida Y."/>
            <person name="Ohtoshi R."/>
            <person name="Malay A.D."/>
            <person name="Moran D.A.P."/>
            <person name="Tomita M."/>
            <person name="Numata K."/>
            <person name="Arakawa K."/>
        </authorList>
    </citation>
    <scope>NUCLEOTIDE SEQUENCE</scope>
</reference>
<keyword evidence="2" id="KW-1185">Reference proteome</keyword>
<protein>
    <submittedName>
        <fullName evidence="1">Uncharacterized protein</fullName>
    </submittedName>
</protein>
<sequence>MVIVAYDVRGVIVCHFVPHHRTLTSQYYRDFLVRWVRRGIRDKRPNLVGSETIHHVNAKRNNRELCTAATPTLEI</sequence>
<evidence type="ECO:0000313" key="2">
    <source>
        <dbReference type="Proteomes" id="UP000886998"/>
    </source>
</evidence>
<dbReference type="GO" id="GO:0003676">
    <property type="term" value="F:nucleic acid binding"/>
    <property type="evidence" value="ECO:0007669"/>
    <property type="project" value="InterPro"/>
</dbReference>
<evidence type="ECO:0000313" key="1">
    <source>
        <dbReference type="EMBL" id="GFY60847.1"/>
    </source>
</evidence>
<comment type="caution">
    <text evidence="1">The sequence shown here is derived from an EMBL/GenBank/DDBJ whole genome shotgun (WGS) entry which is preliminary data.</text>
</comment>
<gene>
    <name evidence="1" type="ORF">TNIN_74871</name>
</gene>
<dbReference type="OrthoDB" id="6537988at2759"/>
<organism evidence="1 2">
    <name type="scientific">Trichonephila inaurata madagascariensis</name>
    <dbReference type="NCBI Taxonomy" id="2747483"/>
    <lineage>
        <taxon>Eukaryota</taxon>
        <taxon>Metazoa</taxon>
        <taxon>Ecdysozoa</taxon>
        <taxon>Arthropoda</taxon>
        <taxon>Chelicerata</taxon>
        <taxon>Arachnida</taxon>
        <taxon>Araneae</taxon>
        <taxon>Araneomorphae</taxon>
        <taxon>Entelegynae</taxon>
        <taxon>Araneoidea</taxon>
        <taxon>Nephilidae</taxon>
        <taxon>Trichonephila</taxon>
        <taxon>Trichonephila inaurata</taxon>
    </lineage>
</organism>
<dbReference type="Proteomes" id="UP000886998">
    <property type="component" value="Unassembled WGS sequence"/>
</dbReference>
<dbReference type="InterPro" id="IPR036397">
    <property type="entry name" value="RNaseH_sf"/>
</dbReference>
<proteinExistence type="predicted"/>